<dbReference type="EMBL" id="CP000806">
    <property type="protein sequence ID" value="ACB51083.1"/>
    <property type="molecule type" value="Genomic_DNA"/>
</dbReference>
<dbReference type="STRING" id="43989.cce_1733"/>
<dbReference type="PANTHER" id="PTHR36566">
    <property type="entry name" value="NICKEL INSERTION PROTEIN-RELATED"/>
    <property type="match status" value="1"/>
</dbReference>
<name>B1WYR6_CROS5</name>
<evidence type="ECO:0000313" key="3">
    <source>
        <dbReference type="Proteomes" id="UP000001203"/>
    </source>
</evidence>
<reference evidence="2 3" key="1">
    <citation type="journal article" date="2008" name="Proc. Natl. Acad. Sci. U.S.A.">
        <title>The genome of Cyanothece 51142, a unicellular diazotrophic cyanobacterium important in the marine nitrogen cycle.</title>
        <authorList>
            <person name="Welsh E.A."/>
            <person name="Liberton M."/>
            <person name="Stoeckel J."/>
            <person name="Loh T."/>
            <person name="Elvitigala T."/>
            <person name="Wang C."/>
            <person name="Wollam A."/>
            <person name="Fulton R.S."/>
            <person name="Clifton S.W."/>
            <person name="Jacobs J.M."/>
            <person name="Aurora R."/>
            <person name="Ghosh B.K."/>
            <person name="Sherman L.A."/>
            <person name="Smith R.D."/>
            <person name="Wilson R.K."/>
            <person name="Pakrasi H.B."/>
        </authorList>
    </citation>
    <scope>NUCLEOTIDE SEQUENCE [LARGE SCALE GENOMIC DNA]</scope>
    <source>
        <strain evidence="3">ATCC 51142 / BH68</strain>
    </source>
</reference>
<dbReference type="Pfam" id="PF01969">
    <property type="entry name" value="Ni_insertion"/>
    <property type="match status" value="1"/>
</dbReference>
<protein>
    <submittedName>
        <fullName evidence="2">DUF111-containing protein</fullName>
    </submittedName>
</protein>
<sequence>MDRGKSDRKKNSNVDVVAVLETQIDDLSPQVFGYLFEVLLNVGALDVFTQSVMMKKSRPGILLTVICPIDKINVCETIIFRETTTLGIRQTIQKRSILDREIKTVNTQYGEVRVKIASQGTGENTNLINVQPEYEDCATIARKFNEPLTTIQKIVLDAFYSID</sequence>
<keyword evidence="1" id="KW-0533">Nickel</keyword>
<evidence type="ECO:0000313" key="2">
    <source>
        <dbReference type="EMBL" id="ACB51083.1"/>
    </source>
</evidence>
<dbReference type="Proteomes" id="UP000001203">
    <property type="component" value="Chromosome circular"/>
</dbReference>
<proteinExistence type="predicted"/>
<dbReference type="HOGENOM" id="CLU_128044_0_0_3"/>
<dbReference type="OrthoDB" id="9765625at2"/>
<dbReference type="PANTHER" id="PTHR36566:SF1">
    <property type="entry name" value="PYRIDINIUM-3,5-BISTHIOCARBOXYLIC ACID MONONUCLEOTIDE NICKEL INSERTION PROTEIN"/>
    <property type="match status" value="1"/>
</dbReference>
<dbReference type="InterPro" id="IPR002822">
    <property type="entry name" value="Ni_insertion"/>
</dbReference>
<dbReference type="Gene3D" id="3.30.70.1380">
    <property type="entry name" value="Transcriptional regulatory protein pf0864 domain like"/>
    <property type="match status" value="1"/>
</dbReference>
<evidence type="ECO:0000256" key="1">
    <source>
        <dbReference type="ARBA" id="ARBA00022596"/>
    </source>
</evidence>
<dbReference type="KEGG" id="cyt:cce_1733"/>
<dbReference type="eggNOG" id="COG1641">
    <property type="taxonomic scope" value="Bacteria"/>
</dbReference>
<organism evidence="2 3">
    <name type="scientific">Crocosphaera subtropica (strain ATCC 51142 / BH68)</name>
    <name type="common">Cyanothece sp. (strain ATCC 51142)</name>
    <dbReference type="NCBI Taxonomy" id="43989"/>
    <lineage>
        <taxon>Bacteria</taxon>
        <taxon>Bacillati</taxon>
        <taxon>Cyanobacteriota</taxon>
        <taxon>Cyanophyceae</taxon>
        <taxon>Oscillatoriophycideae</taxon>
        <taxon>Chroococcales</taxon>
        <taxon>Aphanothecaceae</taxon>
        <taxon>Crocosphaera</taxon>
        <taxon>Crocosphaera subtropica</taxon>
    </lineage>
</organism>
<gene>
    <name evidence="2" type="ordered locus">cce_1733</name>
</gene>
<dbReference type="AlphaFoldDB" id="B1WYR6"/>
<accession>B1WYR6</accession>
<keyword evidence="3" id="KW-1185">Reference proteome</keyword>
<dbReference type="Gene3D" id="3.10.20.300">
    <property type="entry name" value="mk0293 like domain"/>
    <property type="match status" value="1"/>
</dbReference>